<dbReference type="AlphaFoldDB" id="A0A914E4F7"/>
<dbReference type="GO" id="GO:0030574">
    <property type="term" value="P:collagen catabolic process"/>
    <property type="evidence" value="ECO:0007669"/>
    <property type="project" value="TreeGrafter"/>
</dbReference>
<evidence type="ECO:0000313" key="6">
    <source>
        <dbReference type="Proteomes" id="UP000887540"/>
    </source>
</evidence>
<accession>A0A914E4F7</accession>
<dbReference type="InterPro" id="IPR001818">
    <property type="entry name" value="Pept_M10_metallopeptidase"/>
</dbReference>
<dbReference type="PANTHER" id="PTHR10201:SF329">
    <property type="entry name" value="MATRIX METALLOPROTEINASE-C"/>
    <property type="match status" value="1"/>
</dbReference>
<dbReference type="GO" id="GO:0005615">
    <property type="term" value="C:extracellular space"/>
    <property type="evidence" value="ECO:0007669"/>
    <property type="project" value="TreeGrafter"/>
</dbReference>
<evidence type="ECO:0000256" key="4">
    <source>
        <dbReference type="ARBA" id="ARBA00022833"/>
    </source>
</evidence>
<keyword evidence="6" id="KW-1185">Reference proteome</keyword>
<keyword evidence="2" id="KW-0479">Metal-binding</keyword>
<protein>
    <submittedName>
        <fullName evidence="7">Peptidase M10 metallopeptidase domain-containing protein</fullName>
    </submittedName>
</protein>
<feature type="domain" description="Peptidase M10 metallopeptidase" evidence="5">
    <location>
        <begin position="2"/>
        <end position="83"/>
    </location>
</feature>
<dbReference type="SUPFAM" id="SSF55486">
    <property type="entry name" value="Metalloproteases ('zincins'), catalytic domain"/>
    <property type="match status" value="1"/>
</dbReference>
<dbReference type="Proteomes" id="UP000887540">
    <property type="component" value="Unplaced"/>
</dbReference>
<evidence type="ECO:0000259" key="5">
    <source>
        <dbReference type="Pfam" id="PF00413"/>
    </source>
</evidence>
<keyword evidence="4" id="KW-0862">Zinc</keyword>
<keyword evidence="1" id="KW-0645">Protease</keyword>
<dbReference type="GO" id="GO:0031012">
    <property type="term" value="C:extracellular matrix"/>
    <property type="evidence" value="ECO:0007669"/>
    <property type="project" value="InterPro"/>
</dbReference>
<sequence length="194" mass="21812">MIHFDDDEYWAYMDNEAIESEEYTDILNTAIHEIGHAIGIDHIEAKPEAIMAPFYRYTRDAFGNYIPPKLTTFDIAAAQAIYGARKLKTDDEDDNGYNPPSNDNGWCPGVAKCYDSNNDGITDKCSNKWTDCPDGGYCLGRARCYDSDGDGVTDKCTKNWVDCPDNTFCVGEKKCCKNWSDSKYNCVAKHKSCI</sequence>
<dbReference type="Pfam" id="PF00413">
    <property type="entry name" value="Peptidase_M10"/>
    <property type="match status" value="1"/>
</dbReference>
<dbReference type="WBParaSite" id="ACRNAN_scaffold5538.g18172.t1">
    <property type="protein sequence ID" value="ACRNAN_scaffold5538.g18172.t1"/>
    <property type="gene ID" value="ACRNAN_scaffold5538.g18172"/>
</dbReference>
<evidence type="ECO:0000256" key="2">
    <source>
        <dbReference type="ARBA" id="ARBA00022723"/>
    </source>
</evidence>
<dbReference type="GO" id="GO:0006508">
    <property type="term" value="P:proteolysis"/>
    <property type="evidence" value="ECO:0007669"/>
    <property type="project" value="UniProtKB-KW"/>
</dbReference>
<evidence type="ECO:0000256" key="1">
    <source>
        <dbReference type="ARBA" id="ARBA00022670"/>
    </source>
</evidence>
<dbReference type="GO" id="GO:0008270">
    <property type="term" value="F:zinc ion binding"/>
    <property type="evidence" value="ECO:0007669"/>
    <property type="project" value="InterPro"/>
</dbReference>
<keyword evidence="3" id="KW-0378">Hydrolase</keyword>
<name>A0A914E4F7_9BILA</name>
<dbReference type="Gene3D" id="3.40.390.10">
    <property type="entry name" value="Collagenase (Catalytic Domain)"/>
    <property type="match status" value="1"/>
</dbReference>
<dbReference type="PANTHER" id="PTHR10201">
    <property type="entry name" value="MATRIX METALLOPROTEINASE"/>
    <property type="match status" value="1"/>
</dbReference>
<evidence type="ECO:0000313" key="7">
    <source>
        <dbReference type="WBParaSite" id="ACRNAN_scaffold5538.g18172.t1"/>
    </source>
</evidence>
<organism evidence="6 7">
    <name type="scientific">Acrobeloides nanus</name>
    <dbReference type="NCBI Taxonomy" id="290746"/>
    <lineage>
        <taxon>Eukaryota</taxon>
        <taxon>Metazoa</taxon>
        <taxon>Ecdysozoa</taxon>
        <taxon>Nematoda</taxon>
        <taxon>Chromadorea</taxon>
        <taxon>Rhabditida</taxon>
        <taxon>Tylenchina</taxon>
        <taxon>Cephalobomorpha</taxon>
        <taxon>Cephaloboidea</taxon>
        <taxon>Cephalobidae</taxon>
        <taxon>Acrobeloides</taxon>
    </lineage>
</organism>
<dbReference type="InterPro" id="IPR024079">
    <property type="entry name" value="MetalloPept_cat_dom_sf"/>
</dbReference>
<dbReference type="GO" id="GO:0004222">
    <property type="term" value="F:metalloendopeptidase activity"/>
    <property type="evidence" value="ECO:0007669"/>
    <property type="project" value="InterPro"/>
</dbReference>
<evidence type="ECO:0000256" key="3">
    <source>
        <dbReference type="ARBA" id="ARBA00022801"/>
    </source>
</evidence>
<proteinExistence type="predicted"/>
<reference evidence="7" key="1">
    <citation type="submission" date="2022-11" db="UniProtKB">
        <authorList>
            <consortium name="WormBaseParasite"/>
        </authorList>
    </citation>
    <scope>IDENTIFICATION</scope>
</reference>
<dbReference type="GO" id="GO:0030198">
    <property type="term" value="P:extracellular matrix organization"/>
    <property type="evidence" value="ECO:0007669"/>
    <property type="project" value="TreeGrafter"/>
</dbReference>